<dbReference type="InterPro" id="IPR014168">
    <property type="entry name" value="Tol-Pal_TolR"/>
</dbReference>
<keyword evidence="5 9" id="KW-0812">Transmembrane</keyword>
<keyword evidence="2" id="KW-1003">Cell membrane</keyword>
<comment type="caution">
    <text evidence="10">The sequence shown here is derived from an EMBL/GenBank/DDBJ whole genome shotgun (WGS) entry which is preliminary data.</text>
</comment>
<dbReference type="AlphaFoldDB" id="A0A0F9LET1"/>
<dbReference type="PANTHER" id="PTHR30558">
    <property type="entry name" value="EXBD MEMBRANE COMPONENT OF PMF-DRIVEN MACROMOLECULE IMPORT SYSTEM"/>
    <property type="match status" value="1"/>
</dbReference>
<reference evidence="10" key="1">
    <citation type="journal article" date="2015" name="Nature">
        <title>Complex archaea that bridge the gap between prokaryotes and eukaryotes.</title>
        <authorList>
            <person name="Spang A."/>
            <person name="Saw J.H."/>
            <person name="Jorgensen S.L."/>
            <person name="Zaremba-Niedzwiedzka K."/>
            <person name="Martijn J."/>
            <person name="Lind A.E."/>
            <person name="van Eijk R."/>
            <person name="Schleper C."/>
            <person name="Guy L."/>
            <person name="Ettema T.J."/>
        </authorList>
    </citation>
    <scope>NUCLEOTIDE SEQUENCE</scope>
</reference>
<accession>A0A0F9LET1</accession>
<dbReference type="NCBIfam" id="TIGR02801">
    <property type="entry name" value="tolR"/>
    <property type="match status" value="1"/>
</dbReference>
<dbReference type="Gene3D" id="3.30.420.270">
    <property type="match status" value="1"/>
</dbReference>
<evidence type="ECO:0008006" key="11">
    <source>
        <dbReference type="Google" id="ProtNLM"/>
    </source>
</evidence>
<dbReference type="Pfam" id="PF02472">
    <property type="entry name" value="ExbD"/>
    <property type="match status" value="1"/>
</dbReference>
<dbReference type="GO" id="GO:0015031">
    <property type="term" value="P:protein transport"/>
    <property type="evidence" value="ECO:0007669"/>
    <property type="project" value="InterPro"/>
</dbReference>
<feature type="transmembrane region" description="Helical" evidence="9">
    <location>
        <begin position="21"/>
        <end position="39"/>
    </location>
</feature>
<evidence type="ECO:0000256" key="6">
    <source>
        <dbReference type="ARBA" id="ARBA00022989"/>
    </source>
</evidence>
<keyword evidence="6 9" id="KW-1133">Transmembrane helix</keyword>
<proteinExistence type="inferred from homology"/>
<dbReference type="GO" id="GO:0005886">
    <property type="term" value="C:plasma membrane"/>
    <property type="evidence" value="ECO:0007669"/>
    <property type="project" value="UniProtKB-SubCell"/>
</dbReference>
<keyword evidence="4" id="KW-0132">Cell division</keyword>
<keyword evidence="7 9" id="KW-0472">Membrane</keyword>
<comment type="subcellular location">
    <subcellularLocation>
        <location evidence="1">Cell membrane</location>
        <topology evidence="1">Single-pass membrane protein</topology>
    </subcellularLocation>
</comment>
<evidence type="ECO:0000313" key="10">
    <source>
        <dbReference type="EMBL" id="KKM85746.1"/>
    </source>
</evidence>
<dbReference type="GO" id="GO:0051301">
    <property type="term" value="P:cell division"/>
    <property type="evidence" value="ECO:0007669"/>
    <property type="project" value="UniProtKB-KW"/>
</dbReference>
<gene>
    <name evidence="10" type="ORF">LCGC14_1286010</name>
</gene>
<evidence type="ECO:0000256" key="7">
    <source>
        <dbReference type="ARBA" id="ARBA00023136"/>
    </source>
</evidence>
<evidence type="ECO:0000256" key="3">
    <source>
        <dbReference type="ARBA" id="ARBA00022519"/>
    </source>
</evidence>
<evidence type="ECO:0000256" key="4">
    <source>
        <dbReference type="ARBA" id="ARBA00022618"/>
    </source>
</evidence>
<evidence type="ECO:0000256" key="2">
    <source>
        <dbReference type="ARBA" id="ARBA00022475"/>
    </source>
</evidence>
<dbReference type="GO" id="GO:0022857">
    <property type="term" value="F:transmembrane transporter activity"/>
    <property type="evidence" value="ECO:0007669"/>
    <property type="project" value="InterPro"/>
</dbReference>
<name>A0A0F9LET1_9ZZZZ</name>
<keyword evidence="3" id="KW-0997">Cell inner membrane</keyword>
<evidence type="ECO:0000256" key="9">
    <source>
        <dbReference type="SAM" id="Phobius"/>
    </source>
</evidence>
<dbReference type="InterPro" id="IPR003400">
    <property type="entry name" value="ExbD"/>
</dbReference>
<dbReference type="PANTHER" id="PTHR30558:SF7">
    <property type="entry name" value="TOL-PAL SYSTEM PROTEIN TOLR"/>
    <property type="match status" value="1"/>
</dbReference>
<sequence>MAVNNKRQRRKPMAEINVVPYIDVMLVLLIIFMITAPMLTQGVKVDLPEAAANLVEPPDDNSEPLVVSVDADGYYYVAIGDKQDEPIDAQELQVKVAAVLRRSPKTPVMVKGDNAANYGQVVTVMALLQLAGAPSVGLITKQPETTATQ</sequence>
<dbReference type="HAMAP" id="MF_02203">
    <property type="entry name" value="TolR"/>
    <property type="match status" value="1"/>
</dbReference>
<protein>
    <recommendedName>
        <fullName evidence="11">Tol-Pal system protein TolR</fullName>
    </recommendedName>
</protein>
<organism evidence="10">
    <name type="scientific">marine sediment metagenome</name>
    <dbReference type="NCBI Taxonomy" id="412755"/>
    <lineage>
        <taxon>unclassified sequences</taxon>
        <taxon>metagenomes</taxon>
        <taxon>ecological metagenomes</taxon>
    </lineage>
</organism>
<dbReference type="EMBL" id="LAZR01007362">
    <property type="protein sequence ID" value="KKM85746.1"/>
    <property type="molecule type" value="Genomic_DNA"/>
</dbReference>
<keyword evidence="8" id="KW-0131">Cell cycle</keyword>
<evidence type="ECO:0000256" key="8">
    <source>
        <dbReference type="ARBA" id="ARBA00023306"/>
    </source>
</evidence>
<evidence type="ECO:0000256" key="1">
    <source>
        <dbReference type="ARBA" id="ARBA00004162"/>
    </source>
</evidence>
<evidence type="ECO:0000256" key="5">
    <source>
        <dbReference type="ARBA" id="ARBA00022692"/>
    </source>
</evidence>